<evidence type="ECO:0000256" key="1">
    <source>
        <dbReference type="SAM" id="Coils"/>
    </source>
</evidence>
<gene>
    <name evidence="2" type="ORF">HY36_17585</name>
</gene>
<dbReference type="EMBL" id="AWFH01000024">
    <property type="protein sequence ID" value="KCZ60301.1"/>
    <property type="molecule type" value="Genomic_DNA"/>
</dbReference>
<sequence length="224" mass="25881">MAENLNEIWANSRHLSEYYSEIFEDVAIENSALQSHQSSNTENMTNFAMMLDSFNKSMAASVNHNQRHTKAIEQLRNELVGAEIALVGVREHAGAFAIERVEPNFWIGANIRPETNEADLGETRFSKLRIVSTPINENAHAQFHSRRQEILRLEAVRECEKLGRVDLSGGPKSRRNRSNNIQIRTDIYLEYLKDKYPDMDFEAWGYSDSSFERTENAHKKKKYK</sequence>
<evidence type="ECO:0000313" key="2">
    <source>
        <dbReference type="EMBL" id="KCZ60301.1"/>
    </source>
</evidence>
<dbReference type="STRING" id="1280948.HY36_17585"/>
<keyword evidence="3" id="KW-1185">Reference proteome</keyword>
<dbReference type="PATRIC" id="fig|1280948.3.peg.2277"/>
<dbReference type="Proteomes" id="UP000024547">
    <property type="component" value="Unassembled WGS sequence"/>
</dbReference>
<reference evidence="2 3" key="1">
    <citation type="journal article" date="2014" name="Antonie Van Leeuwenhoek">
        <title>Hyphomonas beringensis sp. nov. and Hyphomonas chukchiensis sp. nov., isolated from surface seawater of the Bering Sea and Chukchi Sea.</title>
        <authorList>
            <person name="Li C."/>
            <person name="Lai Q."/>
            <person name="Li G."/>
            <person name="Dong C."/>
            <person name="Wang J."/>
            <person name="Liao Y."/>
            <person name="Shao Z."/>
        </authorList>
    </citation>
    <scope>NUCLEOTIDE SEQUENCE [LARGE SCALE GENOMIC DNA]</scope>
    <source>
        <strain evidence="2 3">22II1-22F38</strain>
    </source>
</reference>
<organism evidence="2 3">
    <name type="scientific">Hyphomonas atlantica</name>
    <dbReference type="NCBI Taxonomy" id="1280948"/>
    <lineage>
        <taxon>Bacteria</taxon>
        <taxon>Pseudomonadati</taxon>
        <taxon>Pseudomonadota</taxon>
        <taxon>Alphaproteobacteria</taxon>
        <taxon>Hyphomonadales</taxon>
        <taxon>Hyphomonadaceae</taxon>
        <taxon>Hyphomonas</taxon>
    </lineage>
</organism>
<dbReference type="RefSeq" id="WP_035552678.1">
    <property type="nucleotide sequence ID" value="NZ_AWFH01000024.1"/>
</dbReference>
<dbReference type="AlphaFoldDB" id="A0A059E012"/>
<name>A0A059E012_9PROT</name>
<protein>
    <submittedName>
        <fullName evidence="2">Uncharacterized protein</fullName>
    </submittedName>
</protein>
<accession>A0A059E012</accession>
<feature type="coiled-coil region" evidence="1">
    <location>
        <begin position="65"/>
        <end position="92"/>
    </location>
</feature>
<comment type="caution">
    <text evidence="2">The sequence shown here is derived from an EMBL/GenBank/DDBJ whole genome shotgun (WGS) entry which is preliminary data.</text>
</comment>
<evidence type="ECO:0000313" key="3">
    <source>
        <dbReference type="Proteomes" id="UP000024547"/>
    </source>
</evidence>
<proteinExistence type="predicted"/>
<dbReference type="OrthoDB" id="9898478at2"/>
<keyword evidence="1" id="KW-0175">Coiled coil</keyword>